<dbReference type="InterPro" id="IPR051230">
    <property type="entry name" value="APP-Binding"/>
</dbReference>
<dbReference type="InterPro" id="IPR036034">
    <property type="entry name" value="PDZ_sf"/>
</dbReference>
<keyword evidence="5" id="KW-1185">Reference proteome</keyword>
<dbReference type="OrthoDB" id="10059177at2759"/>
<dbReference type="InterPro" id="IPR001478">
    <property type="entry name" value="PDZ"/>
</dbReference>
<evidence type="ECO:0000256" key="1">
    <source>
        <dbReference type="ARBA" id="ARBA00022737"/>
    </source>
</evidence>
<dbReference type="PANTHER" id="PTHR12345">
    <property type="entry name" value="SYNTENIN RELATED"/>
    <property type="match status" value="1"/>
</dbReference>
<feature type="signal peptide" evidence="2">
    <location>
        <begin position="1"/>
        <end position="21"/>
    </location>
</feature>
<evidence type="ECO:0000256" key="2">
    <source>
        <dbReference type="SAM" id="SignalP"/>
    </source>
</evidence>
<proteinExistence type="predicted"/>
<feature type="domain" description="PDZ" evidence="3">
    <location>
        <begin position="21"/>
        <end position="88"/>
    </location>
</feature>
<dbReference type="GO" id="GO:0005737">
    <property type="term" value="C:cytoplasm"/>
    <property type="evidence" value="ECO:0007669"/>
    <property type="project" value="TreeGrafter"/>
</dbReference>
<dbReference type="PANTHER" id="PTHR12345:SF3">
    <property type="entry name" value="PDZ DOMAIN-CONTAINING PROTEIN"/>
    <property type="match status" value="1"/>
</dbReference>
<reference evidence="4 5" key="1">
    <citation type="submission" date="2015-12" db="EMBL/GenBank/DDBJ databases">
        <title>Draft genome of the nematode, Onchocerca flexuosa.</title>
        <authorList>
            <person name="Mitreva M."/>
        </authorList>
    </citation>
    <scope>NUCLEOTIDE SEQUENCE [LARGE SCALE GENOMIC DNA]</scope>
    <source>
        <strain evidence="4">Red Deer</strain>
    </source>
</reference>
<name>A0A238BS59_9BILA</name>
<dbReference type="AlphaFoldDB" id="A0A238BS59"/>
<evidence type="ECO:0000313" key="5">
    <source>
        <dbReference type="Proteomes" id="UP000242913"/>
    </source>
</evidence>
<dbReference type="SUPFAM" id="SSF50156">
    <property type="entry name" value="PDZ domain-like"/>
    <property type="match status" value="1"/>
</dbReference>
<gene>
    <name evidence="4" type="ORF">X798_04708</name>
</gene>
<dbReference type="EMBL" id="KZ270011">
    <property type="protein sequence ID" value="OZC08229.1"/>
    <property type="molecule type" value="Genomic_DNA"/>
</dbReference>
<dbReference type="GO" id="GO:0005886">
    <property type="term" value="C:plasma membrane"/>
    <property type="evidence" value="ECO:0007669"/>
    <property type="project" value="TreeGrafter"/>
</dbReference>
<evidence type="ECO:0000313" key="4">
    <source>
        <dbReference type="EMBL" id="OZC08229.1"/>
    </source>
</evidence>
<organism evidence="4 5">
    <name type="scientific">Onchocerca flexuosa</name>
    <dbReference type="NCBI Taxonomy" id="387005"/>
    <lineage>
        <taxon>Eukaryota</taxon>
        <taxon>Metazoa</taxon>
        <taxon>Ecdysozoa</taxon>
        <taxon>Nematoda</taxon>
        <taxon>Chromadorea</taxon>
        <taxon>Rhabditida</taxon>
        <taxon>Spirurina</taxon>
        <taxon>Spiruromorpha</taxon>
        <taxon>Filarioidea</taxon>
        <taxon>Onchocercidae</taxon>
        <taxon>Onchocerca</taxon>
    </lineage>
</organism>
<sequence>MFITWLLLTFITYLVKPLARTITLHKDASGLLGFSYKDNLITAVMQDSSASRNGLLINQRIIEIDGRNFGSIINEKTESNCATVMTSSKISDIICMRELYKFRLSLLV</sequence>
<dbReference type="Gene3D" id="2.30.42.10">
    <property type="match status" value="1"/>
</dbReference>
<keyword evidence="1" id="KW-0677">Repeat</keyword>
<accession>A0A238BS59</accession>
<evidence type="ECO:0000259" key="3">
    <source>
        <dbReference type="PROSITE" id="PS50106"/>
    </source>
</evidence>
<keyword evidence="2" id="KW-0732">Signal</keyword>
<dbReference type="Proteomes" id="UP000242913">
    <property type="component" value="Unassembled WGS sequence"/>
</dbReference>
<dbReference type="PROSITE" id="PS50106">
    <property type="entry name" value="PDZ"/>
    <property type="match status" value="1"/>
</dbReference>
<protein>
    <recommendedName>
        <fullName evidence="3">PDZ domain-containing protein</fullName>
    </recommendedName>
</protein>
<feature type="chain" id="PRO_5012556881" description="PDZ domain-containing protein" evidence="2">
    <location>
        <begin position="22"/>
        <end position="108"/>
    </location>
</feature>